<dbReference type="InterPro" id="IPR050219">
    <property type="entry name" value="DnaG_primase"/>
</dbReference>
<evidence type="ECO:0000313" key="5">
    <source>
        <dbReference type="EMBL" id="RJP60901.1"/>
    </source>
</evidence>
<dbReference type="CDD" id="cd01029">
    <property type="entry name" value="TOPRIM_primases"/>
    <property type="match status" value="1"/>
</dbReference>
<dbReference type="InterPro" id="IPR034154">
    <property type="entry name" value="TOPRIM_DnaG/twinkle"/>
</dbReference>
<feature type="domain" description="Zinc finger CHC2-type" evidence="4">
    <location>
        <begin position="35"/>
        <end position="89"/>
    </location>
</feature>
<dbReference type="Pfam" id="PF13155">
    <property type="entry name" value="Toprim_2"/>
    <property type="match status" value="1"/>
</dbReference>
<keyword evidence="2" id="KW-0863">Zinc-finger</keyword>
<dbReference type="GO" id="GO:0003899">
    <property type="term" value="F:DNA-directed RNA polymerase activity"/>
    <property type="evidence" value="ECO:0007669"/>
    <property type="project" value="InterPro"/>
</dbReference>
<gene>
    <name evidence="5" type="ORF">C4541_03140</name>
</gene>
<name>A0A3A4RH92_9BACT</name>
<evidence type="ECO:0000259" key="4">
    <source>
        <dbReference type="SMART" id="SM00400"/>
    </source>
</evidence>
<dbReference type="PANTHER" id="PTHR30313:SF2">
    <property type="entry name" value="DNA PRIMASE"/>
    <property type="match status" value="1"/>
</dbReference>
<dbReference type="SUPFAM" id="SSF56731">
    <property type="entry name" value="DNA primase core"/>
    <property type="match status" value="1"/>
</dbReference>
<protein>
    <submittedName>
        <fullName evidence="5">Toprim domain-containing protein</fullName>
    </submittedName>
</protein>
<dbReference type="Pfam" id="PF01807">
    <property type="entry name" value="Zn_ribbon_DnaG"/>
    <property type="match status" value="1"/>
</dbReference>
<reference evidence="5 6" key="1">
    <citation type="journal article" date="2017" name="ISME J.">
        <title>Energy and carbon metabolisms in a deep terrestrial subsurface fluid microbial community.</title>
        <authorList>
            <person name="Momper L."/>
            <person name="Jungbluth S.P."/>
            <person name="Lee M.D."/>
            <person name="Amend J.P."/>
        </authorList>
    </citation>
    <scope>NUCLEOTIDE SEQUENCE [LARGE SCALE GENOMIC DNA]</scope>
    <source>
        <strain evidence="5">SURF_26</strain>
    </source>
</reference>
<evidence type="ECO:0000256" key="1">
    <source>
        <dbReference type="ARBA" id="ARBA00022723"/>
    </source>
</evidence>
<comment type="caution">
    <text evidence="5">The sequence shown here is derived from an EMBL/GenBank/DDBJ whole genome shotgun (WGS) entry which is preliminary data.</text>
</comment>
<dbReference type="SUPFAM" id="SSF57783">
    <property type="entry name" value="Zinc beta-ribbon"/>
    <property type="match status" value="1"/>
</dbReference>
<dbReference type="GO" id="GO:0008270">
    <property type="term" value="F:zinc ion binding"/>
    <property type="evidence" value="ECO:0007669"/>
    <property type="project" value="UniProtKB-KW"/>
</dbReference>
<sequence>MTAKDDLKEAIKNRIPHHDVYGTIKNQKPSSGDWISGKCPFHDDNTNSFAFNKVELNWQCFAGCGKGSVFDFIMKQDNKSFSEVINNLADKFNLSKEKNSLPPISENLIDLWKENLISDNSKLSYLLEQRGLSLEIIKKYEIGWDNQRKRYSIPIRDHTGLLVNVRFYSPDKNPKIINYVNKLHRYGSVRLYGVNEIIDSNCNEIIVCEGEWDRLILRQHGFMAVTSTNGCQSFKKEWNRYFQNKHLIFIFDCDAPGQNAATEIIANSIDVDKLKSIKNVVLPLTGDKDDKDISDYFTKHNHKSSDLRALINNTQLFNVQTNDDKPAIKLDSFCDISQGKYIDQKIQVEITIHGETSETFHAVEEFEVMHCTRKESGTCCSCNKPIILPRDSREFIGSCMSTDVQIINMLRSFCCPFNKKPALNITKRTPIKEFFCHQKIDRLSSLSNASADTSQKHKGIQAELSEQKVYYLSAEAIKPGNYCAIGYVK</sequence>
<dbReference type="GO" id="GO:0005737">
    <property type="term" value="C:cytoplasm"/>
    <property type="evidence" value="ECO:0007669"/>
    <property type="project" value="TreeGrafter"/>
</dbReference>
<dbReference type="InterPro" id="IPR002694">
    <property type="entry name" value="Znf_CHC2"/>
</dbReference>
<evidence type="ECO:0000256" key="3">
    <source>
        <dbReference type="ARBA" id="ARBA00022833"/>
    </source>
</evidence>
<evidence type="ECO:0000256" key="2">
    <source>
        <dbReference type="ARBA" id="ARBA00022771"/>
    </source>
</evidence>
<dbReference type="SMART" id="SM00400">
    <property type="entry name" value="ZnF_CHCC"/>
    <property type="match status" value="1"/>
</dbReference>
<keyword evidence="3" id="KW-0862">Zinc</keyword>
<organism evidence="5 6">
    <name type="scientific">Candidatus Auribacter fodinae</name>
    <dbReference type="NCBI Taxonomy" id="2093366"/>
    <lineage>
        <taxon>Bacteria</taxon>
        <taxon>Pseudomonadati</taxon>
        <taxon>Candidatus Auribacterota</taxon>
        <taxon>Candidatus Auribacteria</taxon>
        <taxon>Candidatus Auribacterales</taxon>
        <taxon>Candidatus Auribacteraceae</taxon>
        <taxon>Candidatus Auribacter</taxon>
    </lineage>
</organism>
<accession>A0A3A4RH92</accession>
<dbReference type="EMBL" id="QZJZ01000020">
    <property type="protein sequence ID" value="RJP60901.1"/>
    <property type="molecule type" value="Genomic_DNA"/>
</dbReference>
<proteinExistence type="predicted"/>
<dbReference type="Gene3D" id="3.90.580.10">
    <property type="entry name" value="Zinc finger, CHC2-type domain"/>
    <property type="match status" value="1"/>
</dbReference>
<dbReference type="InterPro" id="IPR036977">
    <property type="entry name" value="DNA_primase_Znf_CHC2"/>
</dbReference>
<keyword evidence="1" id="KW-0479">Metal-binding</keyword>
<dbReference type="GO" id="GO:0003677">
    <property type="term" value="F:DNA binding"/>
    <property type="evidence" value="ECO:0007669"/>
    <property type="project" value="InterPro"/>
</dbReference>
<evidence type="ECO:0000313" key="6">
    <source>
        <dbReference type="Proteomes" id="UP000266426"/>
    </source>
</evidence>
<dbReference type="PANTHER" id="PTHR30313">
    <property type="entry name" value="DNA PRIMASE"/>
    <property type="match status" value="1"/>
</dbReference>
<dbReference type="GO" id="GO:0006269">
    <property type="term" value="P:DNA replication, synthesis of primer"/>
    <property type="evidence" value="ECO:0007669"/>
    <property type="project" value="TreeGrafter"/>
</dbReference>
<dbReference type="AlphaFoldDB" id="A0A3A4RH92"/>
<dbReference type="Proteomes" id="UP000266426">
    <property type="component" value="Unassembled WGS sequence"/>
</dbReference>
<dbReference type="Gene3D" id="3.40.1360.10">
    <property type="match status" value="1"/>
</dbReference>